<dbReference type="AlphaFoldDB" id="A0A1B6Q3E2"/>
<dbReference type="InterPro" id="IPR005174">
    <property type="entry name" value="KIB1-4_b-propeller"/>
</dbReference>
<evidence type="ECO:0000313" key="3">
    <source>
        <dbReference type="EMBL" id="KXG32446.1"/>
    </source>
</evidence>
<feature type="region of interest" description="Disordered" evidence="1">
    <location>
        <begin position="420"/>
        <end position="457"/>
    </location>
</feature>
<sequence>MAQPPNPKRRSSLPLPDWRSGLPEELLQSIAQRLASGHDAASFRSACSPWRAAVPFATFGPLLLLPFDPDSDRVDFYCASEEKVFSKTLPDVRGKVACGSSCGWLALMDEAASVTLLNPFAGARARARAQRVELPPAGEHVAAASSSEPVSKVHGRWVVHPTNNGYGNADAAGRGIKLEDMRDVFFREIVLSAPPDADGGSECVAMAMLGCSTEVAFCRVGVDSAWTLLDTKLDCSVASVVHCQDKFLAIDYTGEISICSISNAAAGATPTATLLPSLSPPAGLCHRSYLESNGELHIVGAMVSTFHETQSFAYSSAIYKCNLHDRTPEWSRVRDIGDRTLFVSKHFKGGFSGTSVSMYKENKIYMSEPLYGDPYDLVHRLEIVDISTGTSEVKPVHEKTMQGSEALGWIRPNLWKGGGFSKHNKERSHTEATSNVTRSSEPAAEIKSGGFVQSKNT</sequence>
<reference evidence="4" key="2">
    <citation type="journal article" date="2018" name="Plant J.">
        <title>The Sorghum bicolor reference genome: improved assembly, gene annotations, a transcriptome atlas, and signatures of genome organization.</title>
        <authorList>
            <person name="McCormick R.F."/>
            <person name="Truong S.K."/>
            <person name="Sreedasyam A."/>
            <person name="Jenkins J."/>
            <person name="Shu S."/>
            <person name="Sims D."/>
            <person name="Kennedy M."/>
            <person name="Amirebrahimi M."/>
            <person name="Weers B.D."/>
            <person name="McKinley B."/>
            <person name="Mattison A."/>
            <person name="Morishige D.T."/>
            <person name="Grimwood J."/>
            <person name="Schmutz J."/>
            <person name="Mullet J.E."/>
        </authorList>
    </citation>
    <scope>NUCLEOTIDE SEQUENCE [LARGE SCALE GENOMIC DNA]</scope>
    <source>
        <strain evidence="4">cv. BTx623</strain>
    </source>
</reference>
<keyword evidence="4" id="KW-1185">Reference proteome</keyword>
<evidence type="ECO:0000256" key="1">
    <source>
        <dbReference type="SAM" id="MobiDB-lite"/>
    </source>
</evidence>
<dbReference type="eggNOG" id="ENOG502QS0H">
    <property type="taxonomic scope" value="Eukaryota"/>
</dbReference>
<feature type="compositionally biased region" description="Polar residues" evidence="1">
    <location>
        <begin position="431"/>
        <end position="440"/>
    </location>
</feature>
<dbReference type="InterPro" id="IPR050942">
    <property type="entry name" value="F-box_BR-signaling"/>
</dbReference>
<reference evidence="3 4" key="1">
    <citation type="journal article" date="2009" name="Nature">
        <title>The Sorghum bicolor genome and the diversification of grasses.</title>
        <authorList>
            <person name="Paterson A.H."/>
            <person name="Bowers J.E."/>
            <person name="Bruggmann R."/>
            <person name="Dubchak I."/>
            <person name="Grimwood J."/>
            <person name="Gundlach H."/>
            <person name="Haberer G."/>
            <person name="Hellsten U."/>
            <person name="Mitros T."/>
            <person name="Poliakov A."/>
            <person name="Schmutz J."/>
            <person name="Spannagl M."/>
            <person name="Tang H."/>
            <person name="Wang X."/>
            <person name="Wicker T."/>
            <person name="Bharti A.K."/>
            <person name="Chapman J."/>
            <person name="Feltus F.A."/>
            <person name="Gowik U."/>
            <person name="Grigoriev I.V."/>
            <person name="Lyons E."/>
            <person name="Maher C.A."/>
            <person name="Martis M."/>
            <person name="Narechania A."/>
            <person name="Otillar R.P."/>
            <person name="Penning B.W."/>
            <person name="Salamov A.A."/>
            <person name="Wang Y."/>
            <person name="Zhang L."/>
            <person name="Carpita N.C."/>
            <person name="Freeling M."/>
            <person name="Gingle A.R."/>
            <person name="Hash C.T."/>
            <person name="Keller B."/>
            <person name="Klein P."/>
            <person name="Kresovich S."/>
            <person name="McCann M.C."/>
            <person name="Ming R."/>
            <person name="Peterson D.G."/>
            <person name="Mehboob-ur-Rahman"/>
            <person name="Ware D."/>
            <person name="Westhoff P."/>
            <person name="Mayer K.F."/>
            <person name="Messing J."/>
            <person name="Rokhsar D.S."/>
        </authorList>
    </citation>
    <scope>NUCLEOTIDE SEQUENCE [LARGE SCALE GENOMIC DNA]</scope>
    <source>
        <strain evidence="4">cv. BTx623</strain>
    </source>
</reference>
<dbReference type="OrthoDB" id="616438at2759"/>
<dbReference type="OMA" id="MCHRSYL"/>
<dbReference type="PANTHER" id="PTHR44259">
    <property type="entry name" value="OS07G0183000 PROTEIN-RELATED"/>
    <property type="match status" value="1"/>
</dbReference>
<evidence type="ECO:0000259" key="2">
    <source>
        <dbReference type="Pfam" id="PF03478"/>
    </source>
</evidence>
<organism evidence="3 4">
    <name type="scientific">Sorghum bicolor</name>
    <name type="common">Sorghum</name>
    <name type="synonym">Sorghum vulgare</name>
    <dbReference type="NCBI Taxonomy" id="4558"/>
    <lineage>
        <taxon>Eukaryota</taxon>
        <taxon>Viridiplantae</taxon>
        <taxon>Streptophyta</taxon>
        <taxon>Embryophyta</taxon>
        <taxon>Tracheophyta</taxon>
        <taxon>Spermatophyta</taxon>
        <taxon>Magnoliopsida</taxon>
        <taxon>Liliopsida</taxon>
        <taxon>Poales</taxon>
        <taxon>Poaceae</taxon>
        <taxon>PACMAD clade</taxon>
        <taxon>Panicoideae</taxon>
        <taxon>Andropogonodae</taxon>
        <taxon>Andropogoneae</taxon>
        <taxon>Sorghinae</taxon>
        <taxon>Sorghum</taxon>
    </lineage>
</organism>
<dbReference type="PANTHER" id="PTHR44259:SF111">
    <property type="entry name" value="OS04G0167600 PROTEIN"/>
    <property type="match status" value="1"/>
</dbReference>
<dbReference type="EMBL" id="CM000762">
    <property type="protein sequence ID" value="KXG32446.1"/>
    <property type="molecule type" value="Genomic_DNA"/>
</dbReference>
<dbReference type="InParanoid" id="A0A1B6Q3E2"/>
<evidence type="ECO:0000313" key="4">
    <source>
        <dbReference type="Proteomes" id="UP000000768"/>
    </source>
</evidence>
<dbReference type="STRING" id="4558.A0A1B6Q3E2"/>
<proteinExistence type="predicted"/>
<dbReference type="Proteomes" id="UP000000768">
    <property type="component" value="Chromosome 3"/>
</dbReference>
<feature type="domain" description="KIB1-4 beta-propeller" evidence="2">
    <location>
        <begin position="77"/>
        <end position="368"/>
    </location>
</feature>
<gene>
    <name evidence="3" type="ORF">SORBI_3003G156100</name>
</gene>
<name>A0A1B6Q3E2_SORBI</name>
<dbReference type="Pfam" id="PF03478">
    <property type="entry name" value="Beta-prop_KIB1-4"/>
    <property type="match status" value="1"/>
</dbReference>
<accession>A0A1B6Q3E2</accession>
<dbReference type="Gramene" id="KXG32446">
    <property type="protein sequence ID" value="KXG32446"/>
    <property type="gene ID" value="SORBI_3003G156100"/>
</dbReference>
<protein>
    <recommendedName>
        <fullName evidence="2">KIB1-4 beta-propeller domain-containing protein</fullName>
    </recommendedName>
</protein>